<proteinExistence type="predicted"/>
<evidence type="ECO:0000313" key="3">
    <source>
        <dbReference type="EMBL" id="SHI13834.1"/>
    </source>
</evidence>
<organism evidence="2 4">
    <name type="scientific">Bradyrhizobium erythrophlei</name>
    <dbReference type="NCBI Taxonomy" id="1437360"/>
    <lineage>
        <taxon>Bacteria</taxon>
        <taxon>Pseudomonadati</taxon>
        <taxon>Pseudomonadota</taxon>
        <taxon>Alphaproteobacteria</taxon>
        <taxon>Hyphomicrobiales</taxon>
        <taxon>Nitrobacteraceae</taxon>
        <taxon>Bradyrhizobium</taxon>
    </lineage>
</organism>
<sequence>MSVVERFYTRFPTETAESVDDGAAIFCGISLLLAAVAVIFSWLGSSGPIFY</sequence>
<protein>
    <submittedName>
        <fullName evidence="2">Uncharacterized protein</fullName>
    </submittedName>
</protein>
<keyword evidence="1" id="KW-0812">Transmembrane</keyword>
<dbReference type="EMBL" id="LT670817">
    <property type="protein sequence ID" value="SHH20694.1"/>
    <property type="molecule type" value="Genomic_DNA"/>
</dbReference>
<dbReference type="AlphaFoldDB" id="A0A1M5R2V1"/>
<accession>A0A1M5R2V1</accession>
<dbReference type="EMBL" id="LT670817">
    <property type="protein sequence ID" value="SHI13834.1"/>
    <property type="molecule type" value="Genomic_DNA"/>
</dbReference>
<keyword evidence="1" id="KW-1133">Transmembrane helix</keyword>
<feature type="transmembrane region" description="Helical" evidence="1">
    <location>
        <begin position="23"/>
        <end position="43"/>
    </location>
</feature>
<evidence type="ECO:0000313" key="2">
    <source>
        <dbReference type="EMBL" id="SHH20694.1"/>
    </source>
</evidence>
<evidence type="ECO:0000256" key="1">
    <source>
        <dbReference type="SAM" id="Phobius"/>
    </source>
</evidence>
<keyword evidence="1" id="KW-0472">Membrane</keyword>
<name>A0A1M5R2V1_9BRAD</name>
<dbReference type="Proteomes" id="UP000189796">
    <property type="component" value="Chromosome I"/>
</dbReference>
<reference evidence="2 4" key="1">
    <citation type="submission" date="2016-11" db="EMBL/GenBank/DDBJ databases">
        <authorList>
            <person name="Jaros S."/>
            <person name="Januszkiewicz K."/>
            <person name="Wedrychowicz H."/>
        </authorList>
    </citation>
    <scope>NUCLEOTIDE SEQUENCE [LARGE SCALE GENOMIC DNA]</scope>
    <source>
        <strain evidence="2 4">GAS138</strain>
    </source>
</reference>
<gene>
    <name evidence="2" type="ORF">SAMN05443248_4063</name>
    <name evidence="3" type="ORF">SAMN05443248_8592</name>
</gene>
<dbReference type="RefSeq" id="WP_154072369.1">
    <property type="nucleotide sequence ID" value="NZ_LT670817.1"/>
</dbReference>
<evidence type="ECO:0000313" key="4">
    <source>
        <dbReference type="Proteomes" id="UP000189796"/>
    </source>
</evidence>